<feature type="domain" description="DAGKc" evidence="1">
    <location>
        <begin position="1"/>
        <end position="130"/>
    </location>
</feature>
<dbReference type="RefSeq" id="WP_320508184.1">
    <property type="nucleotide sequence ID" value="NZ_JAXCLW010000002.1"/>
</dbReference>
<name>A0ABU5EA78_9PROT</name>
<proteinExistence type="predicted"/>
<protein>
    <submittedName>
        <fullName evidence="2">Diacylglycerol kinase family protein</fullName>
    </submittedName>
</protein>
<keyword evidence="3" id="KW-1185">Reference proteome</keyword>
<dbReference type="InterPro" id="IPR016064">
    <property type="entry name" value="NAD/diacylglycerol_kinase_sf"/>
</dbReference>
<dbReference type="Pfam" id="PF00781">
    <property type="entry name" value="DAGK_cat"/>
    <property type="match status" value="1"/>
</dbReference>
<dbReference type="GO" id="GO:0016301">
    <property type="term" value="F:kinase activity"/>
    <property type="evidence" value="ECO:0007669"/>
    <property type="project" value="UniProtKB-KW"/>
</dbReference>
<dbReference type="Proteomes" id="UP001279642">
    <property type="component" value="Unassembled WGS sequence"/>
</dbReference>
<keyword evidence="2" id="KW-0808">Transferase</keyword>
<dbReference type="InterPro" id="IPR017438">
    <property type="entry name" value="ATP-NAD_kinase_N"/>
</dbReference>
<gene>
    <name evidence="2" type="ORF">SMD27_09805</name>
</gene>
<accession>A0ABU5EA78</accession>
<keyword evidence="2" id="KW-0418">Kinase</keyword>
<sequence>MTRIGLISNARSTRNLESIADVHDLLEAHPDVMHLVFHNIHELSDALDEMAAQSVTHLAISGGDGTVQAAVNHLIKDKPFAQMPKISLISGGMTNVIAIDVGMPGKPARALKQLIERVKAGDAGTSLDRSLIALSLDGGTTQTYGFFGGAVSFYQGTMLSQKGRQNGEEHRSLAANATILLSLLRVLWYGPGPRSGFHGERITIAKDDGERREQDVFLLLLTTLHRLLPGVMPFWGDASKTIRYTLMDHPPQRFLCAVWPMLRGRARPWFEDAGYHSGSLNHLALMLSTPFVMDGELFTPNPGNGLQISAGPAIRFHRF</sequence>
<dbReference type="InterPro" id="IPR001206">
    <property type="entry name" value="Diacylglycerol_kinase_cat_dom"/>
</dbReference>
<comment type="caution">
    <text evidence="2">The sequence shown here is derived from an EMBL/GenBank/DDBJ whole genome shotgun (WGS) entry which is preliminary data.</text>
</comment>
<dbReference type="PROSITE" id="PS50146">
    <property type="entry name" value="DAGK"/>
    <property type="match status" value="1"/>
</dbReference>
<evidence type="ECO:0000313" key="3">
    <source>
        <dbReference type="Proteomes" id="UP001279642"/>
    </source>
</evidence>
<evidence type="ECO:0000259" key="1">
    <source>
        <dbReference type="PROSITE" id="PS50146"/>
    </source>
</evidence>
<dbReference type="EMBL" id="JAXCLW010000002">
    <property type="protein sequence ID" value="MDY0883139.1"/>
    <property type="molecule type" value="Genomic_DNA"/>
</dbReference>
<reference evidence="2 3" key="1">
    <citation type="journal article" date="2016" name="Antonie Van Leeuwenhoek">
        <title>Dongia soli sp. nov., isolated from soil from Dokdo, Korea.</title>
        <authorList>
            <person name="Kim D.U."/>
            <person name="Lee H."/>
            <person name="Kim H."/>
            <person name="Kim S.G."/>
            <person name="Ka J.O."/>
        </authorList>
    </citation>
    <scope>NUCLEOTIDE SEQUENCE [LARGE SCALE GENOMIC DNA]</scope>
    <source>
        <strain evidence="2 3">D78</strain>
    </source>
</reference>
<dbReference type="Gene3D" id="3.40.50.10330">
    <property type="entry name" value="Probable inorganic polyphosphate/atp-NAD kinase, domain 1"/>
    <property type="match status" value="1"/>
</dbReference>
<dbReference type="SUPFAM" id="SSF111331">
    <property type="entry name" value="NAD kinase/diacylglycerol kinase-like"/>
    <property type="match status" value="1"/>
</dbReference>
<evidence type="ECO:0000313" key="2">
    <source>
        <dbReference type="EMBL" id="MDY0883139.1"/>
    </source>
</evidence>
<organism evidence="2 3">
    <name type="scientific">Dongia soli</name>
    <dbReference type="NCBI Taxonomy" id="600628"/>
    <lineage>
        <taxon>Bacteria</taxon>
        <taxon>Pseudomonadati</taxon>
        <taxon>Pseudomonadota</taxon>
        <taxon>Alphaproteobacteria</taxon>
        <taxon>Rhodospirillales</taxon>
        <taxon>Dongiaceae</taxon>
        <taxon>Dongia</taxon>
    </lineage>
</organism>